<evidence type="ECO:0000313" key="2">
    <source>
        <dbReference type="Proteomes" id="UP001419910"/>
    </source>
</evidence>
<name>A0ABU9YCV7_9SPHN</name>
<accession>A0ABU9YCV7</accession>
<dbReference type="RefSeq" id="WP_343892144.1">
    <property type="nucleotide sequence ID" value="NZ_BAAAEH010000051.1"/>
</dbReference>
<keyword evidence="2" id="KW-1185">Reference proteome</keyword>
<dbReference type="EMBL" id="JBDIME010000063">
    <property type="protein sequence ID" value="MEN2793660.1"/>
    <property type="molecule type" value="Genomic_DNA"/>
</dbReference>
<gene>
    <name evidence="1" type="ORF">ABC974_28875</name>
</gene>
<evidence type="ECO:0000313" key="1">
    <source>
        <dbReference type="EMBL" id="MEN2793660.1"/>
    </source>
</evidence>
<protein>
    <recommendedName>
        <fullName evidence="3">Peptidase M48 domain-containing protein</fullName>
    </recommendedName>
</protein>
<dbReference type="Proteomes" id="UP001419910">
    <property type="component" value="Unassembled WGS sequence"/>
</dbReference>
<proteinExistence type="predicted"/>
<reference evidence="1 2" key="1">
    <citation type="submission" date="2024-05" db="EMBL/GenBank/DDBJ databases">
        <authorList>
            <person name="Liu Q."/>
            <person name="Xin Y.-H."/>
        </authorList>
    </citation>
    <scope>NUCLEOTIDE SEQUENCE [LARGE SCALE GENOMIC DNA]</scope>
    <source>
        <strain evidence="1 2">CGMCC 1.10181</strain>
    </source>
</reference>
<organism evidence="1 2">
    <name type="scientific">Sphingomonas oligophenolica</name>
    <dbReference type="NCBI Taxonomy" id="301154"/>
    <lineage>
        <taxon>Bacteria</taxon>
        <taxon>Pseudomonadati</taxon>
        <taxon>Pseudomonadota</taxon>
        <taxon>Alphaproteobacteria</taxon>
        <taxon>Sphingomonadales</taxon>
        <taxon>Sphingomonadaceae</taxon>
        <taxon>Sphingomonas</taxon>
    </lineage>
</organism>
<evidence type="ECO:0008006" key="3">
    <source>
        <dbReference type="Google" id="ProtNLM"/>
    </source>
</evidence>
<sequence>MIPFEFLQEECRSVRAALKETLRHDYGPERSWSYFSECAERLDGIEADIDDEPDMDSATIATKLRQLSALGSRISLIERSHLGEFSWPFVETIRAIADQFLRDKDPDPDSNGTSPPIIHVVAEGMHYQIVDDVTPRMGNRRIVVVAFPRQLKHHVLLHSIFGHELGHTASASTETGARITHEVLEALVDQTALQDSVQATQWLRSDRAPPLPADQSGNKTFPEEALVNWRTEIICDLFGLMLFGPSFVAAHRTILEPLSGNPAEFTLLNSTHPPYAIRRQILAAAVRLLGWNKPITRKKDGAIREAENLLIEYISSEPEDGWTPLLSNAQLNTVLTKLKAIFADYPHLSYRRAKREVCIELVERLTLGRPPILQSIDTEGTPKNEPLPTYQCLYAGWCAWFGRDVLHASRAKKVPGLRQFTFLEINRLCDYAILQQCAIDLSLAA</sequence>
<comment type="caution">
    <text evidence="1">The sequence shown here is derived from an EMBL/GenBank/DDBJ whole genome shotgun (WGS) entry which is preliminary data.</text>
</comment>